<accession>A0A1I6LFF9</accession>
<dbReference type="Proteomes" id="UP000198926">
    <property type="component" value="Unassembled WGS sequence"/>
</dbReference>
<dbReference type="Pfam" id="PF13566">
    <property type="entry name" value="DUF4130"/>
    <property type="match status" value="1"/>
</dbReference>
<dbReference type="EMBL" id="FOZM01000001">
    <property type="protein sequence ID" value="SFS02173.1"/>
    <property type="molecule type" value="Genomic_DNA"/>
</dbReference>
<name>A0A1I6LFF9_9RHOB</name>
<dbReference type="OrthoDB" id="5290748at2"/>
<dbReference type="InterPro" id="IPR023875">
    <property type="entry name" value="DNA_repair_put"/>
</dbReference>
<feature type="domain" description="DUF4130" evidence="2">
    <location>
        <begin position="77"/>
        <end position="234"/>
    </location>
</feature>
<evidence type="ECO:0000256" key="1">
    <source>
        <dbReference type="SAM" id="MobiDB-lite"/>
    </source>
</evidence>
<feature type="compositionally biased region" description="Basic and acidic residues" evidence="1">
    <location>
        <begin position="269"/>
        <end position="279"/>
    </location>
</feature>
<proteinExistence type="predicted"/>
<feature type="region of interest" description="Disordered" evidence="1">
    <location>
        <begin position="252"/>
        <end position="279"/>
    </location>
</feature>
<dbReference type="InterPro" id="IPR025404">
    <property type="entry name" value="DUF4130"/>
</dbReference>
<gene>
    <name evidence="3" type="ORF">SAMN05444714_0492</name>
</gene>
<evidence type="ECO:0000313" key="3">
    <source>
        <dbReference type="EMBL" id="SFS02173.1"/>
    </source>
</evidence>
<dbReference type="NCBIfam" id="TIGR03915">
    <property type="entry name" value="SAM_7_link_chp"/>
    <property type="match status" value="1"/>
</dbReference>
<sequence>MYTVPLPRIGADVAWRDAAKRLLGAAVPPEDILWDDDGTASGLFATQTPLPPVTRRIKVPQSFVELANTVVWHNDPQRFARLYTLLWRLRHQPGLMQDRADRDLAKLRQMEKAVHRCKHKMKAFVRFRDLRQGGERRSFAAWFEPTHHTVEPTAPFFARRFADMDWMIATPDVTAQFVDGNLSFHPGQPKPDLPDDATEDLWGTYFCNIFNPARLKVQAMTSEMPKKYWKNLPEAQHIADLIAGAEAKVQEMRDTAPTLPPQRAAAIKRQLDRKPPAKE</sequence>
<organism evidence="3 4">
    <name type="scientific">Yoonia litorea</name>
    <dbReference type="NCBI Taxonomy" id="1123755"/>
    <lineage>
        <taxon>Bacteria</taxon>
        <taxon>Pseudomonadati</taxon>
        <taxon>Pseudomonadota</taxon>
        <taxon>Alphaproteobacteria</taxon>
        <taxon>Rhodobacterales</taxon>
        <taxon>Paracoccaceae</taxon>
        <taxon>Yoonia</taxon>
    </lineage>
</organism>
<evidence type="ECO:0000313" key="4">
    <source>
        <dbReference type="Proteomes" id="UP000198926"/>
    </source>
</evidence>
<evidence type="ECO:0000259" key="2">
    <source>
        <dbReference type="Pfam" id="PF13566"/>
    </source>
</evidence>
<dbReference type="STRING" id="1123755.SAMN05444714_0492"/>
<protein>
    <submittedName>
        <fullName evidence="3">Probable DNA metabolism protein</fullName>
    </submittedName>
</protein>
<keyword evidence="4" id="KW-1185">Reference proteome</keyword>
<dbReference type="AlphaFoldDB" id="A0A1I6LFF9"/>
<reference evidence="3 4" key="1">
    <citation type="submission" date="2016-10" db="EMBL/GenBank/DDBJ databases">
        <authorList>
            <person name="de Groot N.N."/>
        </authorList>
    </citation>
    <scope>NUCLEOTIDE SEQUENCE [LARGE SCALE GENOMIC DNA]</scope>
    <source>
        <strain evidence="3 4">DSM 29433</strain>
    </source>
</reference>